<evidence type="ECO:0000256" key="1">
    <source>
        <dbReference type="SAM" id="MobiDB-lite"/>
    </source>
</evidence>
<keyword evidence="3" id="KW-1185">Reference proteome</keyword>
<evidence type="ECO:0000313" key="2">
    <source>
        <dbReference type="EMBL" id="GFO15801.1"/>
    </source>
</evidence>
<sequence length="97" mass="10812">MVTSVHSLRGTNQGKRLKELKMSNKMKFKKNGLRRTLSEFLHIISPRQDDLRLSGLSSGEGVNGRARARDRRVPADLRADSLATVPPTPNKDMSKAI</sequence>
<proteinExistence type="predicted"/>
<feature type="region of interest" description="Disordered" evidence="1">
    <location>
        <begin position="1"/>
        <end position="26"/>
    </location>
</feature>
<organism evidence="2 3">
    <name type="scientific">Plakobranchus ocellatus</name>
    <dbReference type="NCBI Taxonomy" id="259542"/>
    <lineage>
        <taxon>Eukaryota</taxon>
        <taxon>Metazoa</taxon>
        <taxon>Spiralia</taxon>
        <taxon>Lophotrochozoa</taxon>
        <taxon>Mollusca</taxon>
        <taxon>Gastropoda</taxon>
        <taxon>Heterobranchia</taxon>
        <taxon>Euthyneura</taxon>
        <taxon>Panpulmonata</taxon>
        <taxon>Sacoglossa</taxon>
        <taxon>Placobranchoidea</taxon>
        <taxon>Plakobranchidae</taxon>
        <taxon>Plakobranchus</taxon>
    </lineage>
</organism>
<gene>
    <name evidence="2" type="ORF">PoB_004230600</name>
</gene>
<accession>A0AAV4B5T2</accession>
<dbReference type="AlphaFoldDB" id="A0AAV4B5T2"/>
<feature type="compositionally biased region" description="Polar residues" evidence="1">
    <location>
        <begin position="1"/>
        <end position="14"/>
    </location>
</feature>
<dbReference type="Proteomes" id="UP000735302">
    <property type="component" value="Unassembled WGS sequence"/>
</dbReference>
<dbReference type="EMBL" id="BLXT01004630">
    <property type="protein sequence ID" value="GFO15801.1"/>
    <property type="molecule type" value="Genomic_DNA"/>
</dbReference>
<protein>
    <submittedName>
        <fullName evidence="2">Uncharacterized protein</fullName>
    </submittedName>
</protein>
<reference evidence="2 3" key="1">
    <citation type="journal article" date="2021" name="Elife">
        <title>Chloroplast acquisition without the gene transfer in kleptoplastic sea slugs, Plakobranchus ocellatus.</title>
        <authorList>
            <person name="Maeda T."/>
            <person name="Takahashi S."/>
            <person name="Yoshida T."/>
            <person name="Shimamura S."/>
            <person name="Takaki Y."/>
            <person name="Nagai Y."/>
            <person name="Toyoda A."/>
            <person name="Suzuki Y."/>
            <person name="Arimoto A."/>
            <person name="Ishii H."/>
            <person name="Satoh N."/>
            <person name="Nishiyama T."/>
            <person name="Hasebe M."/>
            <person name="Maruyama T."/>
            <person name="Minagawa J."/>
            <person name="Obokata J."/>
            <person name="Shigenobu S."/>
        </authorList>
    </citation>
    <scope>NUCLEOTIDE SEQUENCE [LARGE SCALE GENOMIC DNA]</scope>
</reference>
<evidence type="ECO:0000313" key="3">
    <source>
        <dbReference type="Proteomes" id="UP000735302"/>
    </source>
</evidence>
<name>A0AAV4B5T2_9GAST</name>
<feature type="region of interest" description="Disordered" evidence="1">
    <location>
        <begin position="51"/>
        <end position="97"/>
    </location>
</feature>
<comment type="caution">
    <text evidence="2">The sequence shown here is derived from an EMBL/GenBank/DDBJ whole genome shotgun (WGS) entry which is preliminary data.</text>
</comment>